<accession>A0A2P2JQ27</accession>
<reference evidence="1" key="1">
    <citation type="submission" date="2018-02" db="EMBL/GenBank/DDBJ databases">
        <title>Rhizophora mucronata_Transcriptome.</title>
        <authorList>
            <person name="Meera S.P."/>
            <person name="Sreeshan A."/>
            <person name="Augustine A."/>
        </authorList>
    </citation>
    <scope>NUCLEOTIDE SEQUENCE</scope>
    <source>
        <tissue evidence="1">Leaf</tissue>
    </source>
</reference>
<evidence type="ECO:0000313" key="1">
    <source>
        <dbReference type="EMBL" id="MBW95564.1"/>
    </source>
</evidence>
<protein>
    <submittedName>
        <fullName evidence="1">Uncharacterized protein</fullName>
    </submittedName>
</protein>
<dbReference type="AlphaFoldDB" id="A0A2P2JQ27"/>
<sequence>MCNLELPGDWAFILVESRKMGSLLTTKVDLEMVEKVDSGLASANAQMGSSKTPRKFMSCSL</sequence>
<name>A0A2P2JQ27_RHIMU</name>
<proteinExistence type="predicted"/>
<dbReference type="EMBL" id="GGEC01015081">
    <property type="protein sequence ID" value="MBW95564.1"/>
    <property type="molecule type" value="Transcribed_RNA"/>
</dbReference>
<organism evidence="1">
    <name type="scientific">Rhizophora mucronata</name>
    <name type="common">Asiatic mangrove</name>
    <dbReference type="NCBI Taxonomy" id="61149"/>
    <lineage>
        <taxon>Eukaryota</taxon>
        <taxon>Viridiplantae</taxon>
        <taxon>Streptophyta</taxon>
        <taxon>Embryophyta</taxon>
        <taxon>Tracheophyta</taxon>
        <taxon>Spermatophyta</taxon>
        <taxon>Magnoliopsida</taxon>
        <taxon>eudicotyledons</taxon>
        <taxon>Gunneridae</taxon>
        <taxon>Pentapetalae</taxon>
        <taxon>rosids</taxon>
        <taxon>fabids</taxon>
        <taxon>Malpighiales</taxon>
        <taxon>Rhizophoraceae</taxon>
        <taxon>Rhizophora</taxon>
    </lineage>
</organism>